<feature type="domain" description="Chitin-binding type-1" evidence="4">
    <location>
        <begin position="50"/>
        <end position="85"/>
    </location>
</feature>
<name>A0A438DFN8_VITVI</name>
<evidence type="ECO:0000256" key="3">
    <source>
        <dbReference type="PROSITE-ProRule" id="PRU00261"/>
    </source>
</evidence>
<proteinExistence type="predicted"/>
<dbReference type="PROSITE" id="PS50941">
    <property type="entry name" value="CHIT_BIND_I_2"/>
    <property type="match status" value="1"/>
</dbReference>
<comment type="caution">
    <text evidence="5">The sequence shown here is derived from an EMBL/GenBank/DDBJ whole genome shotgun (WGS) entry which is preliminary data.</text>
</comment>
<evidence type="ECO:0000256" key="2">
    <source>
        <dbReference type="ARBA" id="ARBA00023157"/>
    </source>
</evidence>
<reference evidence="5 6" key="1">
    <citation type="journal article" date="2018" name="PLoS Genet.">
        <title>Population sequencing reveals clonal diversity and ancestral inbreeding in the grapevine cultivar Chardonnay.</title>
        <authorList>
            <person name="Roach M.J."/>
            <person name="Johnson D.L."/>
            <person name="Bohlmann J."/>
            <person name="van Vuuren H.J."/>
            <person name="Jones S.J."/>
            <person name="Pretorius I.S."/>
            <person name="Schmidt S.A."/>
            <person name="Borneman A.R."/>
        </authorList>
    </citation>
    <scope>NUCLEOTIDE SEQUENCE [LARGE SCALE GENOMIC DNA]</scope>
    <source>
        <strain evidence="6">cv. Chardonnay</strain>
        <tissue evidence="5">Leaf</tissue>
    </source>
</reference>
<protein>
    <submittedName>
        <fullName evidence="5">Endochitinase CHI</fullName>
    </submittedName>
</protein>
<dbReference type="InterPro" id="IPR036861">
    <property type="entry name" value="Endochitinase-like_sf"/>
</dbReference>
<dbReference type="FunFam" id="3.30.60.10:FF:000003">
    <property type="entry name" value="Class IV chitinase"/>
    <property type="match status" value="1"/>
</dbReference>
<dbReference type="Proteomes" id="UP000288805">
    <property type="component" value="Unassembled WGS sequence"/>
</dbReference>
<dbReference type="SUPFAM" id="SSF57016">
    <property type="entry name" value="Plant lectins/antimicrobial peptides"/>
    <property type="match status" value="1"/>
</dbReference>
<dbReference type="EMBL" id="QGNW01001646">
    <property type="protein sequence ID" value="RVW34272.1"/>
    <property type="molecule type" value="Genomic_DNA"/>
</dbReference>
<dbReference type="Gene3D" id="3.30.60.10">
    <property type="entry name" value="Endochitinase-like"/>
    <property type="match status" value="1"/>
</dbReference>
<dbReference type="AlphaFoldDB" id="A0A438DFN8"/>
<keyword evidence="2 3" id="KW-1015">Disulfide bond</keyword>
<organism evidence="5 6">
    <name type="scientific">Vitis vinifera</name>
    <name type="common">Grape</name>
    <dbReference type="NCBI Taxonomy" id="29760"/>
    <lineage>
        <taxon>Eukaryota</taxon>
        <taxon>Viridiplantae</taxon>
        <taxon>Streptophyta</taxon>
        <taxon>Embryophyta</taxon>
        <taxon>Tracheophyta</taxon>
        <taxon>Spermatophyta</taxon>
        <taxon>Magnoliopsida</taxon>
        <taxon>eudicotyledons</taxon>
        <taxon>Gunneridae</taxon>
        <taxon>Pentapetalae</taxon>
        <taxon>rosids</taxon>
        <taxon>Vitales</taxon>
        <taxon>Vitaceae</taxon>
        <taxon>Viteae</taxon>
        <taxon>Vitis</taxon>
    </lineage>
</organism>
<dbReference type="GO" id="GO:0008061">
    <property type="term" value="F:chitin binding"/>
    <property type="evidence" value="ECO:0007669"/>
    <property type="project" value="UniProtKB-UniRule"/>
</dbReference>
<sequence>MNFLLRPHHVLNLISKTSLAPSQSLDMVARLVATLLVGVLAGALPSAVLSQDCGCGAGLCCSKFGYCGTGKEYCGTGCQAGPCDSSSSSSGGVFLCLIL</sequence>
<dbReference type="InterPro" id="IPR018371">
    <property type="entry name" value="Chitin-binding_1_CS"/>
</dbReference>
<gene>
    <name evidence="5" type="primary">CHI</name>
    <name evidence="5" type="ORF">CK203_092971</name>
</gene>
<keyword evidence="1 3" id="KW-0147">Chitin-binding</keyword>
<comment type="caution">
    <text evidence="3">Lacks conserved residue(s) required for the propagation of feature annotation.</text>
</comment>
<feature type="disulfide bond" evidence="3">
    <location>
        <begin position="60"/>
        <end position="74"/>
    </location>
</feature>
<dbReference type="Pfam" id="PF00187">
    <property type="entry name" value="Chitin_bind_1"/>
    <property type="match status" value="1"/>
</dbReference>
<evidence type="ECO:0000256" key="1">
    <source>
        <dbReference type="ARBA" id="ARBA00022669"/>
    </source>
</evidence>
<feature type="disulfide bond" evidence="3">
    <location>
        <begin position="55"/>
        <end position="67"/>
    </location>
</feature>
<evidence type="ECO:0000259" key="4">
    <source>
        <dbReference type="PROSITE" id="PS50941"/>
    </source>
</evidence>
<dbReference type="PRINTS" id="PR00451">
    <property type="entry name" value="CHITINBINDNG"/>
</dbReference>
<accession>A0A438DFN8</accession>
<evidence type="ECO:0000313" key="6">
    <source>
        <dbReference type="Proteomes" id="UP000288805"/>
    </source>
</evidence>
<dbReference type="PROSITE" id="PS00026">
    <property type="entry name" value="CHIT_BIND_I_1"/>
    <property type="match status" value="1"/>
</dbReference>
<dbReference type="InterPro" id="IPR001002">
    <property type="entry name" value="Chitin-bd_1"/>
</dbReference>
<dbReference type="CDD" id="cd00035">
    <property type="entry name" value="ChtBD1"/>
    <property type="match status" value="1"/>
</dbReference>
<evidence type="ECO:0000313" key="5">
    <source>
        <dbReference type="EMBL" id="RVW34272.1"/>
    </source>
</evidence>
<dbReference type="SMART" id="SM00270">
    <property type="entry name" value="ChtBD1"/>
    <property type="match status" value="1"/>
</dbReference>